<protein>
    <submittedName>
        <fullName evidence="2">Uncharacterized protein</fullName>
    </submittedName>
</protein>
<sequence length="90" mass="10277">MNQDFDSNKKITYHTLNFKIVFQYQKCDVKNKGLLMQGMNHLLEIKNLLAMSNTVSAASKQQLALGVHFFSFFSIIFYSVSLYCSPPCSV</sequence>
<evidence type="ECO:0000256" key="1">
    <source>
        <dbReference type="SAM" id="Phobius"/>
    </source>
</evidence>
<gene>
    <name evidence="2" type="ORF">A6J39_018195</name>
</gene>
<dbReference type="Proteomes" id="UP000192511">
    <property type="component" value="Unassembled WGS sequence"/>
</dbReference>
<accession>A0AAX0WY27</accession>
<evidence type="ECO:0000313" key="2">
    <source>
        <dbReference type="EMBL" id="PNL62973.1"/>
    </source>
</evidence>
<dbReference type="EMBL" id="NBTX02000004">
    <property type="protein sequence ID" value="PNL62973.1"/>
    <property type="molecule type" value="Genomic_DNA"/>
</dbReference>
<proteinExistence type="predicted"/>
<name>A0AAX0WY27_9GAMM</name>
<keyword evidence="3" id="KW-1185">Reference proteome</keyword>
<evidence type="ECO:0000313" key="3">
    <source>
        <dbReference type="Proteomes" id="UP000192511"/>
    </source>
</evidence>
<keyword evidence="1" id="KW-0472">Membrane</keyword>
<feature type="transmembrane region" description="Helical" evidence="1">
    <location>
        <begin position="63"/>
        <end position="83"/>
    </location>
</feature>
<keyword evidence="1" id="KW-0812">Transmembrane</keyword>
<organism evidence="2 3">
    <name type="scientific">Legionella anisa</name>
    <dbReference type="NCBI Taxonomy" id="28082"/>
    <lineage>
        <taxon>Bacteria</taxon>
        <taxon>Pseudomonadati</taxon>
        <taxon>Pseudomonadota</taxon>
        <taxon>Gammaproteobacteria</taxon>
        <taxon>Legionellales</taxon>
        <taxon>Legionellaceae</taxon>
        <taxon>Legionella</taxon>
    </lineage>
</organism>
<reference evidence="2" key="1">
    <citation type="submission" date="2017-12" db="EMBL/GenBank/DDBJ databases">
        <title>FDA dAtabase for Regulatory Grade micrObial Sequences (FDA-ARGOS): Supporting development and validation of Infectious Disease Dx tests.</title>
        <authorList>
            <person name="Kerrigan L."/>
            <person name="Tallon L.J."/>
            <person name="Sadzewicz L."/>
            <person name="Sengamalay N."/>
            <person name="Ott S."/>
            <person name="Godinez A."/>
            <person name="Nagaraj S."/>
            <person name="Vavikolanu K."/>
            <person name="Vyas G."/>
            <person name="Nadendla S."/>
            <person name="Aluvathingal J."/>
            <person name="Sichtig H."/>
        </authorList>
    </citation>
    <scope>NUCLEOTIDE SEQUENCE [LARGE SCALE GENOMIC DNA]</scope>
    <source>
        <strain evidence="2">FDAARGOS_200</strain>
    </source>
</reference>
<dbReference type="AlphaFoldDB" id="A0AAX0WY27"/>
<comment type="caution">
    <text evidence="2">The sequence shown here is derived from an EMBL/GenBank/DDBJ whole genome shotgun (WGS) entry which is preliminary data.</text>
</comment>
<keyword evidence="1" id="KW-1133">Transmembrane helix</keyword>